<dbReference type="Proteomes" id="UP000603434">
    <property type="component" value="Unassembled WGS sequence"/>
</dbReference>
<dbReference type="NCBIfam" id="TIGR02605">
    <property type="entry name" value="CxxC_CxxC_SSSS"/>
    <property type="match status" value="1"/>
</dbReference>
<evidence type="ECO:0000259" key="1">
    <source>
        <dbReference type="SMART" id="SM00834"/>
    </source>
</evidence>
<dbReference type="InterPro" id="IPR013429">
    <property type="entry name" value="Regulatory_FmdB_Zinc_ribbon"/>
</dbReference>
<proteinExistence type="predicted"/>
<dbReference type="Pfam" id="PF09723">
    <property type="entry name" value="Zn_ribbon_8"/>
    <property type="match status" value="1"/>
</dbReference>
<feature type="domain" description="Putative regulatory protein FmdB zinc ribbon" evidence="1">
    <location>
        <begin position="1"/>
        <end position="44"/>
    </location>
</feature>
<reference evidence="2 3" key="1">
    <citation type="submission" date="2020-08" db="EMBL/GenBank/DDBJ databases">
        <title>Bridging the membrane lipid divide: bacteria of the FCB group superphylum have the potential to synthesize archaeal ether lipids.</title>
        <authorList>
            <person name="Villanueva L."/>
            <person name="Von Meijenfeldt F.A.B."/>
            <person name="Westbye A.B."/>
            <person name="Yadav S."/>
            <person name="Hopmans E.C."/>
            <person name="Dutilh B.E."/>
            <person name="Sinninghe Damste J.S."/>
        </authorList>
    </citation>
    <scope>NUCLEOTIDE SEQUENCE [LARGE SCALE GENOMIC DNA]</scope>
    <source>
        <strain evidence="2">NIOZ-UU30</strain>
    </source>
</reference>
<protein>
    <submittedName>
        <fullName evidence="2">Zinc ribbon domain-containing protein</fullName>
    </submittedName>
</protein>
<organism evidence="2 3">
    <name type="scientific">Candidatus Desulfatibia profunda</name>
    <dbReference type="NCBI Taxonomy" id="2841695"/>
    <lineage>
        <taxon>Bacteria</taxon>
        <taxon>Pseudomonadati</taxon>
        <taxon>Thermodesulfobacteriota</taxon>
        <taxon>Desulfobacteria</taxon>
        <taxon>Desulfobacterales</taxon>
        <taxon>Desulfobacterales incertae sedis</taxon>
        <taxon>Candidatus Desulfatibia</taxon>
    </lineage>
</organism>
<gene>
    <name evidence="2" type="ORF">H8E23_17670</name>
</gene>
<dbReference type="AlphaFoldDB" id="A0A8J6TIJ3"/>
<dbReference type="Gene3D" id="2.20.28.30">
    <property type="entry name" value="RNA polymerase ii, chain L"/>
    <property type="match status" value="1"/>
</dbReference>
<name>A0A8J6TIJ3_9BACT</name>
<comment type="caution">
    <text evidence="2">The sequence shown here is derived from an EMBL/GenBank/DDBJ whole genome shotgun (WGS) entry which is preliminary data.</text>
</comment>
<evidence type="ECO:0000313" key="3">
    <source>
        <dbReference type="Proteomes" id="UP000603434"/>
    </source>
</evidence>
<evidence type="ECO:0000313" key="2">
    <source>
        <dbReference type="EMBL" id="MBC8363215.1"/>
    </source>
</evidence>
<sequence length="54" mass="6347">MPTYEFICEKCNKPFTLIMKISEYEKTKFRCPKCKSTKVKQQVTSFQTITSSKS</sequence>
<dbReference type="SMART" id="SM00834">
    <property type="entry name" value="CxxC_CXXC_SSSS"/>
    <property type="match status" value="1"/>
</dbReference>
<accession>A0A8J6TIJ3</accession>
<dbReference type="EMBL" id="JACNJH010000273">
    <property type="protein sequence ID" value="MBC8363215.1"/>
    <property type="molecule type" value="Genomic_DNA"/>
</dbReference>